<dbReference type="Proteomes" id="UP000799757">
    <property type="component" value="Unassembled WGS sequence"/>
</dbReference>
<gene>
    <name evidence="2" type="ORF">K505DRAFT_247767</name>
</gene>
<protein>
    <submittedName>
        <fullName evidence="2">Uncharacterized protein</fullName>
    </submittedName>
</protein>
<feature type="compositionally biased region" description="Acidic residues" evidence="1">
    <location>
        <begin position="1"/>
        <end position="12"/>
    </location>
</feature>
<evidence type="ECO:0000313" key="2">
    <source>
        <dbReference type="EMBL" id="KAF2791941.1"/>
    </source>
</evidence>
<dbReference type="EMBL" id="MU001994">
    <property type="protein sequence ID" value="KAF2791941.1"/>
    <property type="molecule type" value="Genomic_DNA"/>
</dbReference>
<keyword evidence="3" id="KW-1185">Reference proteome</keyword>
<organism evidence="2 3">
    <name type="scientific">Melanomma pulvis-pyrius CBS 109.77</name>
    <dbReference type="NCBI Taxonomy" id="1314802"/>
    <lineage>
        <taxon>Eukaryota</taxon>
        <taxon>Fungi</taxon>
        <taxon>Dikarya</taxon>
        <taxon>Ascomycota</taxon>
        <taxon>Pezizomycotina</taxon>
        <taxon>Dothideomycetes</taxon>
        <taxon>Pleosporomycetidae</taxon>
        <taxon>Pleosporales</taxon>
        <taxon>Melanommataceae</taxon>
        <taxon>Melanomma</taxon>
    </lineage>
</organism>
<evidence type="ECO:0000313" key="3">
    <source>
        <dbReference type="Proteomes" id="UP000799757"/>
    </source>
</evidence>
<proteinExistence type="predicted"/>
<dbReference type="OrthoDB" id="3788624at2759"/>
<feature type="compositionally biased region" description="Basic residues" evidence="1">
    <location>
        <begin position="20"/>
        <end position="30"/>
    </location>
</feature>
<evidence type="ECO:0000256" key="1">
    <source>
        <dbReference type="SAM" id="MobiDB-lite"/>
    </source>
</evidence>
<dbReference type="AlphaFoldDB" id="A0A6A6X6Q7"/>
<name>A0A6A6X6Q7_9PLEO</name>
<feature type="region of interest" description="Disordered" evidence="1">
    <location>
        <begin position="267"/>
        <end position="287"/>
    </location>
</feature>
<sequence length="287" mass="32932">MDSEDDLTDSDVDVVPTRGVAKRATRPTKKAKTVAGVYEEQLFLVNPVMKRMKRIVDPSNPRDAGLIRQATKAGPEYYDSEADDLPGEVQSVKHPEWYRNVKWGPIASDYTHFQQSEPHVQFVPGRWEHQPDGTVRDQKHKLLVKFVDNNGKQKIFTNPPPKDWNHQEALTALNKRIAQQWRRSTNYRFRPVVCAYVREERVWISKNLNDEGKPTDGWKSFVDAFNAAFHNKMLSGQDDPRPLRSQSSLTKEIERFSAVYKAGRIPVPARNQENRAAGKAKRQAKKA</sequence>
<feature type="region of interest" description="Disordered" evidence="1">
    <location>
        <begin position="1"/>
        <end position="30"/>
    </location>
</feature>
<reference evidence="2" key="1">
    <citation type="journal article" date="2020" name="Stud. Mycol.">
        <title>101 Dothideomycetes genomes: a test case for predicting lifestyles and emergence of pathogens.</title>
        <authorList>
            <person name="Haridas S."/>
            <person name="Albert R."/>
            <person name="Binder M."/>
            <person name="Bloem J."/>
            <person name="Labutti K."/>
            <person name="Salamov A."/>
            <person name="Andreopoulos B."/>
            <person name="Baker S."/>
            <person name="Barry K."/>
            <person name="Bills G."/>
            <person name="Bluhm B."/>
            <person name="Cannon C."/>
            <person name="Castanera R."/>
            <person name="Culley D."/>
            <person name="Daum C."/>
            <person name="Ezra D."/>
            <person name="Gonzalez J."/>
            <person name="Henrissat B."/>
            <person name="Kuo A."/>
            <person name="Liang C."/>
            <person name="Lipzen A."/>
            <person name="Lutzoni F."/>
            <person name="Magnuson J."/>
            <person name="Mondo S."/>
            <person name="Nolan M."/>
            <person name="Ohm R."/>
            <person name="Pangilinan J."/>
            <person name="Park H.-J."/>
            <person name="Ramirez L."/>
            <person name="Alfaro M."/>
            <person name="Sun H."/>
            <person name="Tritt A."/>
            <person name="Yoshinaga Y."/>
            <person name="Zwiers L.-H."/>
            <person name="Turgeon B."/>
            <person name="Goodwin S."/>
            <person name="Spatafora J."/>
            <person name="Crous P."/>
            <person name="Grigoriev I."/>
        </authorList>
    </citation>
    <scope>NUCLEOTIDE SEQUENCE</scope>
    <source>
        <strain evidence="2">CBS 109.77</strain>
    </source>
</reference>
<accession>A0A6A6X6Q7</accession>
<feature type="compositionally biased region" description="Basic residues" evidence="1">
    <location>
        <begin position="278"/>
        <end position="287"/>
    </location>
</feature>